<evidence type="ECO:0000256" key="3">
    <source>
        <dbReference type="SAM" id="MobiDB-lite"/>
    </source>
</evidence>
<dbReference type="InterPro" id="IPR006993">
    <property type="entry name" value="Glut_rich_SH3-bd"/>
</dbReference>
<dbReference type="STRING" id="90262.A0A1X2I4K1"/>
<dbReference type="AlphaFoldDB" id="A0A1X2I4K1"/>
<dbReference type="Proteomes" id="UP000193560">
    <property type="component" value="Unassembled WGS sequence"/>
</dbReference>
<feature type="compositionally biased region" description="Polar residues" evidence="3">
    <location>
        <begin position="13"/>
        <end position="42"/>
    </location>
</feature>
<feature type="compositionally biased region" description="Low complexity" evidence="3">
    <location>
        <begin position="56"/>
        <end position="84"/>
    </location>
</feature>
<dbReference type="GO" id="GO:0005737">
    <property type="term" value="C:cytoplasm"/>
    <property type="evidence" value="ECO:0007669"/>
    <property type="project" value="TreeGrafter"/>
</dbReference>
<protein>
    <submittedName>
        <fullName evidence="4">Uncharacterized protein</fullName>
    </submittedName>
</protein>
<sequence length="776" mass="86901">MVCIGPRKREPISTDTTNPDDASIGGSTRKINNTNTSGATTKRASKLKPPNKVAHRTNTAGTTATTTSKRSTTAPKKTSSPRPSVESRLSKQKTSRMPMNSQPLISPDPINRRPLSPRASPRQSMVSARKSTPATKITQPRNTTAPSTRKSPVAQMRQDFDILKSKYDANEQVIAQQQAELELLKQQLANISPLSTPVPRPLLDQSTPPTSLSNTSVDLQQTQTLQEKDEALQQKDEALADLRRKLEQVTKNMAAATNDSIALKTSMDDNSGSGDNNGIAHGVENESMMDFLAEKERLLKEREHDLDMQLQHMEREQQRLALEQVESQMNELKLKNKEAIHQLAIKEKELDELRTSIQDDIDISPANSNIIPTTEKESETLLKLQQQLNEQKRLHEESLRQHELAINEKERMLNEQETALELLRSTHDENVHNLKTQQTSNILKMKQKHNQAMLELQQKMDQMEQAKREQMQQQGDQAKRQQEQLDGELEKILFAFEQAEHNHTTQLQTMEHSHQSAISDLQQSHVDQLKTIGTSQGYTSKKYVPYEAVSWPAPQPLSMLRKTSGPSPRPNRVLLNTTASSSEPILTPLDTKKVQVYISTISGNPVIKKNQERIQQILKSRHIIFELVDIAASEMALQYMKLNNNSGSSDGRAKEVPQLFVGGEFRGLFNEVAKHDEEGTLETLLVPAAKRNWTTAERQAIEKATIGSSSLSSSSLDNTPHPPIRVLPHGPVVTPALRKTATTSTCALDDEDEALLKELEHEFIQGNVDLSQLDQI</sequence>
<comment type="similarity">
    <text evidence="1">Belongs to the SH3BGR family.</text>
</comment>
<dbReference type="PANTHER" id="PTHR12232:SF0">
    <property type="entry name" value="THIOREDOXIN DOMAIN-CONTAINING PROTEIN"/>
    <property type="match status" value="1"/>
</dbReference>
<feature type="compositionally biased region" description="Polar residues" evidence="3">
    <location>
        <begin position="121"/>
        <end position="150"/>
    </location>
</feature>
<organism evidence="4 5">
    <name type="scientific">Absidia repens</name>
    <dbReference type="NCBI Taxonomy" id="90262"/>
    <lineage>
        <taxon>Eukaryota</taxon>
        <taxon>Fungi</taxon>
        <taxon>Fungi incertae sedis</taxon>
        <taxon>Mucoromycota</taxon>
        <taxon>Mucoromycotina</taxon>
        <taxon>Mucoromycetes</taxon>
        <taxon>Mucorales</taxon>
        <taxon>Cunninghamellaceae</taxon>
        <taxon>Absidia</taxon>
    </lineage>
</organism>
<gene>
    <name evidence="4" type="ORF">BCR42DRAFT_424015</name>
</gene>
<feature type="compositionally biased region" description="Basic and acidic residues" evidence="3">
    <location>
        <begin position="461"/>
        <end position="470"/>
    </location>
</feature>
<keyword evidence="2" id="KW-0175">Coiled coil</keyword>
<name>A0A1X2I4K1_9FUNG</name>
<feature type="coiled-coil region" evidence="2">
    <location>
        <begin position="225"/>
        <end position="259"/>
    </location>
</feature>
<feature type="compositionally biased region" description="Polar residues" evidence="3">
    <location>
        <begin position="95"/>
        <end position="104"/>
    </location>
</feature>
<dbReference type="InterPro" id="IPR051033">
    <property type="entry name" value="SH3BGR"/>
</dbReference>
<evidence type="ECO:0000256" key="1">
    <source>
        <dbReference type="ARBA" id="ARBA00007764"/>
    </source>
</evidence>
<comment type="caution">
    <text evidence="4">The sequence shown here is derived from an EMBL/GenBank/DDBJ whole genome shotgun (WGS) entry which is preliminary data.</text>
</comment>
<proteinExistence type="inferred from homology"/>
<feature type="region of interest" description="Disordered" evidence="3">
    <location>
        <begin position="195"/>
        <end position="215"/>
    </location>
</feature>
<evidence type="ECO:0000256" key="2">
    <source>
        <dbReference type="SAM" id="Coils"/>
    </source>
</evidence>
<evidence type="ECO:0000313" key="4">
    <source>
        <dbReference type="EMBL" id="ORZ09235.1"/>
    </source>
</evidence>
<dbReference type="EMBL" id="MCGE01000028">
    <property type="protein sequence ID" value="ORZ09235.1"/>
    <property type="molecule type" value="Genomic_DNA"/>
</dbReference>
<dbReference type="PANTHER" id="PTHR12232">
    <property type="entry name" value="SH3 DOMAIN-BINDING GLUTAMIC ACID-RICH-LIKE PROTEIN"/>
    <property type="match status" value="1"/>
</dbReference>
<feature type="region of interest" description="Disordered" evidence="3">
    <location>
        <begin position="1"/>
        <end position="155"/>
    </location>
</feature>
<feature type="compositionally biased region" description="Polar residues" evidence="3">
    <location>
        <begin position="204"/>
        <end position="215"/>
    </location>
</feature>
<dbReference type="InterPro" id="IPR036249">
    <property type="entry name" value="Thioredoxin-like_sf"/>
</dbReference>
<evidence type="ECO:0000313" key="5">
    <source>
        <dbReference type="Proteomes" id="UP000193560"/>
    </source>
</evidence>
<reference evidence="4 5" key="1">
    <citation type="submission" date="2016-07" db="EMBL/GenBank/DDBJ databases">
        <title>Pervasive Adenine N6-methylation of Active Genes in Fungi.</title>
        <authorList>
            <consortium name="DOE Joint Genome Institute"/>
            <person name="Mondo S.J."/>
            <person name="Dannebaum R.O."/>
            <person name="Kuo R.C."/>
            <person name="Labutti K."/>
            <person name="Haridas S."/>
            <person name="Kuo A."/>
            <person name="Salamov A."/>
            <person name="Ahrendt S.R."/>
            <person name="Lipzen A."/>
            <person name="Sullivan W."/>
            <person name="Andreopoulos W.B."/>
            <person name="Clum A."/>
            <person name="Lindquist E."/>
            <person name="Daum C."/>
            <person name="Ramamoorthy G.K."/>
            <person name="Gryganskyi A."/>
            <person name="Culley D."/>
            <person name="Magnuson J.K."/>
            <person name="James T.Y."/>
            <person name="O'Malley M.A."/>
            <person name="Stajich J.E."/>
            <person name="Spatafora J.W."/>
            <person name="Visel A."/>
            <person name="Grigoriev I.V."/>
        </authorList>
    </citation>
    <scope>NUCLEOTIDE SEQUENCE [LARGE SCALE GENOMIC DNA]</scope>
    <source>
        <strain evidence="4 5">NRRL 1336</strain>
    </source>
</reference>
<dbReference type="SUPFAM" id="SSF52833">
    <property type="entry name" value="Thioredoxin-like"/>
    <property type="match status" value="1"/>
</dbReference>
<accession>A0A1X2I4K1</accession>
<dbReference type="Gene3D" id="3.40.30.10">
    <property type="entry name" value="Glutaredoxin"/>
    <property type="match status" value="1"/>
</dbReference>
<dbReference type="PROSITE" id="PS51354">
    <property type="entry name" value="GLUTAREDOXIN_2"/>
    <property type="match status" value="1"/>
</dbReference>
<feature type="region of interest" description="Disordered" evidence="3">
    <location>
        <begin position="461"/>
        <end position="483"/>
    </location>
</feature>
<keyword evidence="5" id="KW-1185">Reference proteome</keyword>
<dbReference type="OrthoDB" id="9932926at2759"/>
<dbReference type="Pfam" id="PF04908">
    <property type="entry name" value="SH3BGR"/>
    <property type="match status" value="1"/>
</dbReference>